<dbReference type="HOGENOM" id="CLU_023075_0_0_1"/>
<evidence type="ECO:0000256" key="7">
    <source>
        <dbReference type="SAM" id="Phobius"/>
    </source>
</evidence>
<gene>
    <name evidence="8" type="ORF">LOTGIDRAFT_144778</name>
</gene>
<keyword evidence="6" id="KW-0479">Metal-binding</keyword>
<dbReference type="OMA" id="HSQPCPD"/>
<dbReference type="EMBL" id="KB201705">
    <property type="protein sequence ID" value="ESO94939.1"/>
    <property type="molecule type" value="Genomic_DNA"/>
</dbReference>
<keyword evidence="5 7" id="KW-0472">Membrane</keyword>
<organism evidence="8 9">
    <name type="scientific">Lottia gigantea</name>
    <name type="common">Giant owl limpet</name>
    <dbReference type="NCBI Taxonomy" id="225164"/>
    <lineage>
        <taxon>Eukaryota</taxon>
        <taxon>Metazoa</taxon>
        <taxon>Spiralia</taxon>
        <taxon>Lophotrochozoa</taxon>
        <taxon>Mollusca</taxon>
        <taxon>Gastropoda</taxon>
        <taxon>Patellogastropoda</taxon>
        <taxon>Lottioidea</taxon>
        <taxon>Lottiidae</taxon>
        <taxon>Lottia</taxon>
    </lineage>
</organism>
<evidence type="ECO:0000256" key="4">
    <source>
        <dbReference type="ARBA" id="ARBA00022989"/>
    </source>
</evidence>
<feature type="binding site" evidence="6">
    <location>
        <position position="280"/>
    </location>
    <ligand>
        <name>Zn(2+)</name>
        <dbReference type="ChEBI" id="CHEBI:29105"/>
    </ligand>
</feature>
<keyword evidence="4 7" id="KW-1133">Transmembrane helix</keyword>
<reference evidence="8 9" key="1">
    <citation type="journal article" date="2013" name="Nature">
        <title>Insights into bilaterian evolution from three spiralian genomes.</title>
        <authorList>
            <person name="Simakov O."/>
            <person name="Marletaz F."/>
            <person name="Cho S.J."/>
            <person name="Edsinger-Gonzales E."/>
            <person name="Havlak P."/>
            <person name="Hellsten U."/>
            <person name="Kuo D.H."/>
            <person name="Larsson T."/>
            <person name="Lv J."/>
            <person name="Arendt D."/>
            <person name="Savage R."/>
            <person name="Osoegawa K."/>
            <person name="de Jong P."/>
            <person name="Grimwood J."/>
            <person name="Chapman J.A."/>
            <person name="Shapiro H."/>
            <person name="Aerts A."/>
            <person name="Otillar R.P."/>
            <person name="Terry A.Y."/>
            <person name="Boore J.L."/>
            <person name="Grigoriev I.V."/>
            <person name="Lindberg D.R."/>
            <person name="Seaver E.C."/>
            <person name="Weisblat D.A."/>
            <person name="Putnam N.H."/>
            <person name="Rokhsar D.S."/>
        </authorList>
    </citation>
    <scope>NUCLEOTIDE SEQUENCE [LARGE SCALE GENOMIC DNA]</scope>
</reference>
<feature type="transmembrane region" description="Helical" evidence="7">
    <location>
        <begin position="241"/>
        <end position="261"/>
    </location>
</feature>
<comment type="similarity">
    <text evidence="2">Belongs to the ADIPOR family.</text>
</comment>
<evidence type="ECO:0000256" key="1">
    <source>
        <dbReference type="ARBA" id="ARBA00004141"/>
    </source>
</evidence>
<dbReference type="KEGG" id="lgi:LOTGIDRAFT_144778"/>
<feature type="transmembrane region" description="Helical" evidence="7">
    <location>
        <begin position="147"/>
        <end position="169"/>
    </location>
</feature>
<feature type="transmembrane region" description="Helical" evidence="7">
    <location>
        <begin position="175"/>
        <end position="194"/>
    </location>
</feature>
<dbReference type="InterPro" id="IPR004254">
    <property type="entry name" value="AdipoR/HlyIII-related"/>
</dbReference>
<evidence type="ECO:0000256" key="5">
    <source>
        <dbReference type="ARBA" id="ARBA00023136"/>
    </source>
</evidence>
<evidence type="ECO:0008006" key="10">
    <source>
        <dbReference type="Google" id="ProtNLM"/>
    </source>
</evidence>
<dbReference type="Proteomes" id="UP000030746">
    <property type="component" value="Unassembled WGS sequence"/>
</dbReference>
<dbReference type="PANTHER" id="PTHR20855">
    <property type="entry name" value="ADIPOR/PROGESTIN RECEPTOR-RELATED"/>
    <property type="match status" value="1"/>
</dbReference>
<keyword evidence="6" id="KW-0862">Zinc</keyword>
<dbReference type="CTD" id="20234875"/>
<feature type="transmembrane region" description="Helical" evidence="7">
    <location>
        <begin position="78"/>
        <end position="100"/>
    </location>
</feature>
<dbReference type="GO" id="GO:0038023">
    <property type="term" value="F:signaling receptor activity"/>
    <property type="evidence" value="ECO:0007669"/>
    <property type="project" value="TreeGrafter"/>
</dbReference>
<feature type="binding site" evidence="6">
    <location>
        <position position="284"/>
    </location>
    <ligand>
        <name>Zn(2+)</name>
        <dbReference type="ChEBI" id="CHEBI:29105"/>
    </ligand>
</feature>
<dbReference type="OrthoDB" id="529367at2759"/>
<comment type="subcellular location">
    <subcellularLocation>
        <location evidence="1">Membrane</location>
        <topology evidence="1">Multi-pass membrane protein</topology>
    </subcellularLocation>
</comment>
<dbReference type="GO" id="GO:0046872">
    <property type="term" value="F:metal ion binding"/>
    <property type="evidence" value="ECO:0007669"/>
    <property type="project" value="UniProtKB-KW"/>
</dbReference>
<dbReference type="GO" id="GO:0016020">
    <property type="term" value="C:membrane"/>
    <property type="evidence" value="ECO:0007669"/>
    <property type="project" value="UniProtKB-SubCell"/>
</dbReference>
<feature type="transmembrane region" description="Helical" evidence="7">
    <location>
        <begin position="206"/>
        <end position="229"/>
    </location>
</feature>
<sequence>METVKSRITSQVKAANGFLDVEICNYGKTDYSGNVRLYDYRDIPNFLSGNPFILRGYRANLPISTCIRSLFMWSNETINIWSHLLGFLLFFCLMINDLVFTLPSYKTHVTDYIVITFGLLCFQYCMLCSTGYHIFNCHSEKCCQWWLGIDMAGISVGVIGCYIPALYYAYYCITIWRDIYMFTIAVLTLGTLILQREPEFKTRRWFKIRVLIYIALTAIGVIPTIHWIYLNDGFNAFIVQLFIPKIIVLYLLGMVALTFYLSKFPERYYPGTFDMIGSSHQCWHFVVVLAFIWCYYSGQEILLYRIHNTCIL</sequence>
<evidence type="ECO:0000313" key="8">
    <source>
        <dbReference type="EMBL" id="ESO94939.1"/>
    </source>
</evidence>
<evidence type="ECO:0000256" key="3">
    <source>
        <dbReference type="ARBA" id="ARBA00022692"/>
    </source>
</evidence>
<dbReference type="PANTHER" id="PTHR20855:SF15">
    <property type="entry name" value="PROGESTIN AND ADIPOQ RECEPTOR FAMILY MEMBER 3"/>
    <property type="match status" value="1"/>
</dbReference>
<dbReference type="STRING" id="225164.V4C0H9"/>
<feature type="binding site" evidence="6">
    <location>
        <position position="133"/>
    </location>
    <ligand>
        <name>Zn(2+)</name>
        <dbReference type="ChEBI" id="CHEBI:29105"/>
    </ligand>
</feature>
<evidence type="ECO:0000313" key="9">
    <source>
        <dbReference type="Proteomes" id="UP000030746"/>
    </source>
</evidence>
<protein>
    <recommendedName>
        <fullName evidence="10">Progestin and adipoQ receptor family member 3</fullName>
    </recommendedName>
</protein>
<evidence type="ECO:0000256" key="2">
    <source>
        <dbReference type="ARBA" id="ARBA00007018"/>
    </source>
</evidence>
<evidence type="ECO:0000256" key="6">
    <source>
        <dbReference type="PIRSR" id="PIRSR604254-1"/>
    </source>
</evidence>
<proteinExistence type="inferred from homology"/>
<keyword evidence="9" id="KW-1185">Reference proteome</keyword>
<dbReference type="AlphaFoldDB" id="V4C0H9"/>
<feature type="transmembrane region" description="Helical" evidence="7">
    <location>
        <begin position="112"/>
        <end position="135"/>
    </location>
</feature>
<name>V4C0H9_LOTGI</name>
<dbReference type="Pfam" id="PF03006">
    <property type="entry name" value="HlyIII"/>
    <property type="match status" value="1"/>
</dbReference>
<dbReference type="GeneID" id="20234875"/>
<keyword evidence="3 7" id="KW-0812">Transmembrane</keyword>
<feature type="transmembrane region" description="Helical" evidence="7">
    <location>
        <begin position="282"/>
        <end position="298"/>
    </location>
</feature>
<accession>V4C0H9</accession>
<dbReference type="RefSeq" id="XP_009054372.1">
    <property type="nucleotide sequence ID" value="XM_009056124.1"/>
</dbReference>